<organism evidence="3">
    <name type="scientific">marine sediment metagenome</name>
    <dbReference type="NCBI Taxonomy" id="412755"/>
    <lineage>
        <taxon>unclassified sequences</taxon>
        <taxon>metagenomes</taxon>
        <taxon>ecological metagenomes</taxon>
    </lineage>
</organism>
<accession>X1CNJ7</accession>
<dbReference type="InterPro" id="IPR011701">
    <property type="entry name" value="MFS"/>
</dbReference>
<proteinExistence type="predicted"/>
<keyword evidence="1" id="KW-0812">Transmembrane</keyword>
<dbReference type="InterPro" id="IPR020846">
    <property type="entry name" value="MFS_dom"/>
</dbReference>
<dbReference type="AlphaFoldDB" id="X1CNJ7"/>
<name>X1CNJ7_9ZZZZ</name>
<evidence type="ECO:0000259" key="2">
    <source>
        <dbReference type="PROSITE" id="PS50850"/>
    </source>
</evidence>
<feature type="transmembrane region" description="Helical" evidence="1">
    <location>
        <begin position="174"/>
        <end position="194"/>
    </location>
</feature>
<feature type="transmembrane region" description="Helical" evidence="1">
    <location>
        <begin position="117"/>
        <end position="138"/>
    </location>
</feature>
<dbReference type="EMBL" id="BART01019410">
    <property type="protein sequence ID" value="GAG85831.1"/>
    <property type="molecule type" value="Genomic_DNA"/>
</dbReference>
<reference evidence="3" key="1">
    <citation type="journal article" date="2014" name="Front. Microbiol.">
        <title>High frequency of phylogenetically diverse reductive dehalogenase-homologous genes in deep subseafloor sedimentary metagenomes.</title>
        <authorList>
            <person name="Kawai M."/>
            <person name="Futagami T."/>
            <person name="Toyoda A."/>
            <person name="Takaki Y."/>
            <person name="Nishi S."/>
            <person name="Hori S."/>
            <person name="Arai W."/>
            <person name="Tsubouchi T."/>
            <person name="Morono Y."/>
            <person name="Uchiyama I."/>
            <person name="Ito T."/>
            <person name="Fujiyama A."/>
            <person name="Inagaki F."/>
            <person name="Takami H."/>
        </authorList>
    </citation>
    <scope>NUCLEOTIDE SEQUENCE</scope>
    <source>
        <strain evidence="3">Expedition CK06-06</strain>
    </source>
</reference>
<dbReference type="SUPFAM" id="SSF103473">
    <property type="entry name" value="MFS general substrate transporter"/>
    <property type="match status" value="1"/>
</dbReference>
<gene>
    <name evidence="3" type="ORF">S01H4_36334</name>
</gene>
<dbReference type="PROSITE" id="PS50850">
    <property type="entry name" value="MFS"/>
    <property type="match status" value="1"/>
</dbReference>
<feature type="transmembrane region" description="Helical" evidence="1">
    <location>
        <begin position="242"/>
        <end position="262"/>
    </location>
</feature>
<evidence type="ECO:0000256" key="1">
    <source>
        <dbReference type="SAM" id="Phobius"/>
    </source>
</evidence>
<dbReference type="InterPro" id="IPR036259">
    <property type="entry name" value="MFS_trans_sf"/>
</dbReference>
<keyword evidence="1" id="KW-0472">Membrane</keyword>
<feature type="domain" description="Major facilitator superfamily (MFS) profile" evidence="2">
    <location>
        <begin position="1"/>
        <end position="268"/>
    </location>
</feature>
<feature type="transmembrane region" description="Helical" evidence="1">
    <location>
        <begin position="150"/>
        <end position="168"/>
    </location>
</feature>
<keyword evidence="1" id="KW-1133">Transmembrane helix</keyword>
<comment type="caution">
    <text evidence="3">The sequence shown here is derived from an EMBL/GenBank/DDBJ whole genome shotgun (WGS) entry which is preliminary data.</text>
</comment>
<dbReference type="GO" id="GO:0022857">
    <property type="term" value="F:transmembrane transporter activity"/>
    <property type="evidence" value="ECO:0007669"/>
    <property type="project" value="InterPro"/>
</dbReference>
<feature type="transmembrane region" description="Helical" evidence="1">
    <location>
        <begin position="12"/>
        <end position="33"/>
    </location>
</feature>
<dbReference type="PANTHER" id="PTHR23518:SF2">
    <property type="entry name" value="MAJOR FACILITATOR SUPERFAMILY TRANSPORTER"/>
    <property type="match status" value="1"/>
</dbReference>
<dbReference type="Pfam" id="PF07690">
    <property type="entry name" value="MFS_1"/>
    <property type="match status" value="1"/>
</dbReference>
<evidence type="ECO:0000313" key="3">
    <source>
        <dbReference type="EMBL" id="GAG85831.1"/>
    </source>
</evidence>
<feature type="transmembrane region" description="Helical" evidence="1">
    <location>
        <begin position="39"/>
        <end position="57"/>
    </location>
</feature>
<protein>
    <recommendedName>
        <fullName evidence="2">Major facilitator superfamily (MFS) profile domain-containing protein</fullName>
    </recommendedName>
</protein>
<feature type="transmembrane region" description="Helical" evidence="1">
    <location>
        <begin position="85"/>
        <end position="105"/>
    </location>
</feature>
<feature type="non-terminal residue" evidence="3">
    <location>
        <position position="1"/>
    </location>
</feature>
<dbReference type="PANTHER" id="PTHR23518">
    <property type="entry name" value="C-METHYLTRANSFERASE"/>
    <property type="match status" value="1"/>
</dbReference>
<sequence>ATKKGKAFGLHRAMDTLGAVFGSLLSFLLLFLAWSYSQIIFFSIIPGLIAVALLLPVKDVSPEELDKKLKRKKQKDRMEKVDRNFIKLIVILGVIEFASLDVVFLMVRARDYIPLDLIYLIPVFYLILNIVYTIFSPINGSLSDKVGRKPIIVIGLSILLISCVILAFPVEVSLFSVVLIIIVYIMHGFYLASVDPISRAYIADLAGKEKRGRAYGYYYFSVGFISMVEALIFSYIYGAFSFTWAFIYISILLAVCIVIFTITDFSKIMKKS</sequence>
<dbReference type="Gene3D" id="1.20.1250.20">
    <property type="entry name" value="MFS general substrate transporter like domains"/>
    <property type="match status" value="2"/>
</dbReference>
<feature type="transmembrane region" description="Helical" evidence="1">
    <location>
        <begin position="215"/>
        <end position="236"/>
    </location>
</feature>